<evidence type="ECO:0000313" key="2">
    <source>
        <dbReference type="Proteomes" id="UP001148662"/>
    </source>
</evidence>
<dbReference type="Proteomes" id="UP001148662">
    <property type="component" value="Unassembled WGS sequence"/>
</dbReference>
<name>A0ACC1SAB6_9APHY</name>
<reference evidence="1" key="1">
    <citation type="submission" date="2022-07" db="EMBL/GenBank/DDBJ databases">
        <title>Genome Sequence of Phlebia brevispora.</title>
        <authorList>
            <person name="Buettner E."/>
        </authorList>
    </citation>
    <scope>NUCLEOTIDE SEQUENCE</scope>
    <source>
        <strain evidence="1">MPL23</strain>
    </source>
</reference>
<evidence type="ECO:0000313" key="1">
    <source>
        <dbReference type="EMBL" id="KAJ3535356.1"/>
    </source>
</evidence>
<proteinExistence type="predicted"/>
<accession>A0ACC1SAB6</accession>
<organism evidence="1 2">
    <name type="scientific">Phlebia brevispora</name>
    <dbReference type="NCBI Taxonomy" id="194682"/>
    <lineage>
        <taxon>Eukaryota</taxon>
        <taxon>Fungi</taxon>
        <taxon>Dikarya</taxon>
        <taxon>Basidiomycota</taxon>
        <taxon>Agaricomycotina</taxon>
        <taxon>Agaricomycetes</taxon>
        <taxon>Polyporales</taxon>
        <taxon>Meruliaceae</taxon>
        <taxon>Phlebia</taxon>
    </lineage>
</organism>
<comment type="caution">
    <text evidence="1">The sequence shown here is derived from an EMBL/GenBank/DDBJ whole genome shotgun (WGS) entry which is preliminary data.</text>
</comment>
<keyword evidence="2" id="KW-1185">Reference proteome</keyword>
<gene>
    <name evidence="1" type="ORF">NM688_g6990</name>
</gene>
<dbReference type="EMBL" id="JANHOG010001543">
    <property type="protein sequence ID" value="KAJ3535356.1"/>
    <property type="molecule type" value="Genomic_DNA"/>
</dbReference>
<sequence>MTNTHSRRSTKIKGKDPEVSQPVTMTEDEFELVMTVFEKVTQEKTEFLHHGSEQGSPFPLFSDYQDTFTNPLQPTMFALFSVSS</sequence>
<protein>
    <submittedName>
        <fullName evidence="1">Uncharacterized protein</fullName>
    </submittedName>
</protein>